<keyword evidence="3" id="KW-1185">Reference proteome</keyword>
<reference evidence="2" key="1">
    <citation type="submission" date="2022-07" db="EMBL/GenBank/DDBJ databases">
        <title>Genome Sequence of Agrocybe chaxingu.</title>
        <authorList>
            <person name="Buettner E."/>
        </authorList>
    </citation>
    <scope>NUCLEOTIDE SEQUENCE</scope>
    <source>
        <strain evidence="2">MP-N11</strain>
    </source>
</reference>
<protein>
    <submittedName>
        <fullName evidence="2">Uncharacterized protein</fullName>
    </submittedName>
</protein>
<comment type="caution">
    <text evidence="2">The sequence shown here is derived from an EMBL/GenBank/DDBJ whole genome shotgun (WGS) entry which is preliminary data.</text>
</comment>
<dbReference type="EMBL" id="JANKHO010003028">
    <property type="protein sequence ID" value="KAJ3486720.1"/>
    <property type="molecule type" value="Genomic_DNA"/>
</dbReference>
<evidence type="ECO:0000256" key="1">
    <source>
        <dbReference type="SAM" id="MobiDB-lite"/>
    </source>
</evidence>
<feature type="compositionally biased region" description="Polar residues" evidence="1">
    <location>
        <begin position="126"/>
        <end position="136"/>
    </location>
</feature>
<accession>A0A9W8MP29</accession>
<proteinExistence type="predicted"/>
<evidence type="ECO:0000313" key="3">
    <source>
        <dbReference type="Proteomes" id="UP001148786"/>
    </source>
</evidence>
<feature type="region of interest" description="Disordered" evidence="1">
    <location>
        <begin position="121"/>
        <end position="143"/>
    </location>
</feature>
<gene>
    <name evidence="2" type="ORF">NLJ89_g11787</name>
</gene>
<organism evidence="2 3">
    <name type="scientific">Agrocybe chaxingu</name>
    <dbReference type="NCBI Taxonomy" id="84603"/>
    <lineage>
        <taxon>Eukaryota</taxon>
        <taxon>Fungi</taxon>
        <taxon>Dikarya</taxon>
        <taxon>Basidiomycota</taxon>
        <taxon>Agaricomycotina</taxon>
        <taxon>Agaricomycetes</taxon>
        <taxon>Agaricomycetidae</taxon>
        <taxon>Agaricales</taxon>
        <taxon>Agaricineae</taxon>
        <taxon>Strophariaceae</taxon>
        <taxon>Agrocybe</taxon>
    </lineage>
</organism>
<dbReference type="AlphaFoldDB" id="A0A9W8MP29"/>
<dbReference type="Proteomes" id="UP001148786">
    <property type="component" value="Unassembled WGS sequence"/>
</dbReference>
<evidence type="ECO:0000313" key="2">
    <source>
        <dbReference type="EMBL" id="KAJ3486720.1"/>
    </source>
</evidence>
<name>A0A9W8MP29_9AGAR</name>
<sequence>MHEIHPEPLQQVTILEPSPRPKNLFLRRPAEKEIPVVGMDHEGAEDGLLRVAVARERLVVSLAVLHQPLDGVDVRIPGLANEVAQAIEAGMYASRGRLPTLPGNLYKGSFCDRPSEEVAASRSIEVGSSTWKTGSLSEMGRQE</sequence>